<gene>
    <name evidence="2" type="ORF">IMSHALPRED_008445</name>
</gene>
<accession>A0A8H3IB34</accession>
<dbReference type="EMBL" id="CAJPDT010000006">
    <property type="protein sequence ID" value="CAF9909695.1"/>
    <property type="molecule type" value="Genomic_DNA"/>
</dbReference>
<evidence type="ECO:0000313" key="3">
    <source>
        <dbReference type="Proteomes" id="UP000664534"/>
    </source>
</evidence>
<keyword evidence="1" id="KW-0732">Signal</keyword>
<evidence type="ECO:0000313" key="2">
    <source>
        <dbReference type="EMBL" id="CAF9909695.1"/>
    </source>
</evidence>
<organism evidence="2 3">
    <name type="scientific">Imshaugia aleurites</name>
    <dbReference type="NCBI Taxonomy" id="172621"/>
    <lineage>
        <taxon>Eukaryota</taxon>
        <taxon>Fungi</taxon>
        <taxon>Dikarya</taxon>
        <taxon>Ascomycota</taxon>
        <taxon>Pezizomycotina</taxon>
        <taxon>Lecanoromycetes</taxon>
        <taxon>OSLEUM clade</taxon>
        <taxon>Lecanoromycetidae</taxon>
        <taxon>Lecanorales</taxon>
        <taxon>Lecanorineae</taxon>
        <taxon>Parmeliaceae</taxon>
        <taxon>Imshaugia</taxon>
    </lineage>
</organism>
<keyword evidence="3" id="KW-1185">Reference proteome</keyword>
<feature type="chain" id="PRO_5034292664" evidence="1">
    <location>
        <begin position="19"/>
        <end position="170"/>
    </location>
</feature>
<proteinExistence type="predicted"/>
<sequence>MHLRILLSLAATALHASAKPQLLASVLPGGPRATAPIDSAVAPVIASAVTVAATVATAPISSAVAPIIASAVAAAESVAKNATADSISGLDISPDQLFDNILTAIAILDVILTLLGSSELADDQNAKIDNLNLSASGLAGLANPGSSGSLGSTITSLTALVCPLLSTSAV</sequence>
<protein>
    <submittedName>
        <fullName evidence="2">Uncharacterized protein</fullName>
    </submittedName>
</protein>
<comment type="caution">
    <text evidence="2">The sequence shown here is derived from an EMBL/GenBank/DDBJ whole genome shotgun (WGS) entry which is preliminary data.</text>
</comment>
<name>A0A8H3IB34_9LECA</name>
<evidence type="ECO:0000256" key="1">
    <source>
        <dbReference type="SAM" id="SignalP"/>
    </source>
</evidence>
<reference evidence="2" key="1">
    <citation type="submission" date="2021-03" db="EMBL/GenBank/DDBJ databases">
        <authorList>
            <person name="Tagirdzhanova G."/>
        </authorList>
    </citation>
    <scope>NUCLEOTIDE SEQUENCE</scope>
</reference>
<dbReference type="Proteomes" id="UP000664534">
    <property type="component" value="Unassembled WGS sequence"/>
</dbReference>
<dbReference type="AlphaFoldDB" id="A0A8H3IB34"/>
<dbReference type="OrthoDB" id="10585817at2759"/>
<feature type="signal peptide" evidence="1">
    <location>
        <begin position="1"/>
        <end position="18"/>
    </location>
</feature>